<keyword evidence="2" id="KW-0645">Protease</keyword>
<evidence type="ECO:0000259" key="1">
    <source>
        <dbReference type="Pfam" id="PF02617"/>
    </source>
</evidence>
<dbReference type="PANTHER" id="PTHR33473">
    <property type="entry name" value="ATP-DEPENDENT CLP PROTEASE ADAPTER PROTEIN CLPS1, CHLOROPLASTIC"/>
    <property type="match status" value="1"/>
</dbReference>
<dbReference type="GO" id="GO:0008233">
    <property type="term" value="F:peptidase activity"/>
    <property type="evidence" value="ECO:0007669"/>
    <property type="project" value="UniProtKB-KW"/>
</dbReference>
<keyword evidence="3" id="KW-1185">Reference proteome</keyword>
<sequence length="166" mass="17378">MAFVGSVAGVGLGSSSSMGAAAAVAVSGKPRVVESKAAVRMQVPNSPSELFRQNRGGGIGNPGLQTQSTGTAVLERPVEKVPQTGQTDPGAFYKVILFGDKSHPKQYIVKTVMNVIPGMTFDSATAKVEEALKTGTSVVGVWIFEQAEMYCDLLRSAGLKCDLREA</sequence>
<evidence type="ECO:0000313" key="3">
    <source>
        <dbReference type="Proteomes" id="UP000324585"/>
    </source>
</evidence>
<reference evidence="3" key="1">
    <citation type="journal article" date="2019" name="Nat. Commun.">
        <title>Expansion of phycobilisome linker gene families in mesophilic red algae.</title>
        <authorList>
            <person name="Lee J."/>
            <person name="Kim D."/>
            <person name="Bhattacharya D."/>
            <person name="Yoon H.S."/>
        </authorList>
    </citation>
    <scope>NUCLEOTIDE SEQUENCE [LARGE SCALE GENOMIC DNA]</scope>
    <source>
        <strain evidence="3">CCMP 1328</strain>
    </source>
</reference>
<gene>
    <name evidence="2" type="ORF">FVE85_2658</name>
</gene>
<comment type="caution">
    <text evidence="2">The sequence shown here is derived from an EMBL/GenBank/DDBJ whole genome shotgun (WGS) entry which is preliminary data.</text>
</comment>
<dbReference type="Proteomes" id="UP000324585">
    <property type="component" value="Unassembled WGS sequence"/>
</dbReference>
<dbReference type="EMBL" id="VRMN01000004">
    <property type="protein sequence ID" value="KAA8494417.1"/>
    <property type="molecule type" value="Genomic_DNA"/>
</dbReference>
<protein>
    <submittedName>
        <fullName evidence="2">ATP-dependent Clp protease adapter protein CLPS1, chloroplastic</fullName>
    </submittedName>
</protein>
<dbReference type="InterPro" id="IPR014719">
    <property type="entry name" value="Ribosomal_bL12_C/ClpS-like"/>
</dbReference>
<name>A0A5J4YVI2_PORPP</name>
<evidence type="ECO:0000313" key="2">
    <source>
        <dbReference type="EMBL" id="KAA8494417.1"/>
    </source>
</evidence>
<dbReference type="Gene3D" id="3.30.1390.10">
    <property type="match status" value="1"/>
</dbReference>
<dbReference type="PANTHER" id="PTHR33473:SF17">
    <property type="entry name" value="ATP-DEPENDENT CLP PROTEASE ADAPTER PROTEIN CLPS1, CHLOROPLASTIC"/>
    <property type="match status" value="1"/>
</dbReference>
<dbReference type="GO" id="GO:0006508">
    <property type="term" value="P:proteolysis"/>
    <property type="evidence" value="ECO:0007669"/>
    <property type="project" value="UniProtKB-KW"/>
</dbReference>
<feature type="domain" description="Adaptor protein ClpS core" evidence="1">
    <location>
        <begin position="93"/>
        <end position="161"/>
    </location>
</feature>
<dbReference type="AlphaFoldDB" id="A0A5J4YVI2"/>
<proteinExistence type="predicted"/>
<dbReference type="SUPFAM" id="SSF54736">
    <property type="entry name" value="ClpS-like"/>
    <property type="match status" value="1"/>
</dbReference>
<dbReference type="OrthoDB" id="2013930at2759"/>
<keyword evidence="2" id="KW-0378">Hydrolase</keyword>
<dbReference type="InterPro" id="IPR003769">
    <property type="entry name" value="ClpS_core"/>
</dbReference>
<accession>A0A5J4YVI2</accession>
<dbReference type="GO" id="GO:0030163">
    <property type="term" value="P:protein catabolic process"/>
    <property type="evidence" value="ECO:0007669"/>
    <property type="project" value="InterPro"/>
</dbReference>
<organism evidence="2 3">
    <name type="scientific">Porphyridium purpureum</name>
    <name type="common">Red alga</name>
    <name type="synonym">Porphyridium cruentum</name>
    <dbReference type="NCBI Taxonomy" id="35688"/>
    <lineage>
        <taxon>Eukaryota</taxon>
        <taxon>Rhodophyta</taxon>
        <taxon>Bangiophyceae</taxon>
        <taxon>Porphyridiales</taxon>
        <taxon>Porphyridiaceae</taxon>
        <taxon>Porphyridium</taxon>
    </lineage>
</organism>
<dbReference type="Pfam" id="PF02617">
    <property type="entry name" value="ClpS"/>
    <property type="match status" value="1"/>
</dbReference>
<dbReference type="InterPro" id="IPR022935">
    <property type="entry name" value="ClpS"/>
</dbReference>